<proteinExistence type="predicted"/>
<dbReference type="Gene3D" id="3.40.250.10">
    <property type="entry name" value="Rhodanese-like domain"/>
    <property type="match status" value="1"/>
</dbReference>
<dbReference type="EMBL" id="WBMO01000005">
    <property type="protein sequence ID" value="MDV2477715.1"/>
    <property type="molecule type" value="Genomic_DNA"/>
</dbReference>
<comment type="caution">
    <text evidence="2">The sequence shown here is derived from an EMBL/GenBank/DDBJ whole genome shotgun (WGS) entry which is preliminary data.</text>
</comment>
<gene>
    <name evidence="2" type="ORF">F8M49_24275</name>
</gene>
<accession>A0ABU3WUP4</accession>
<sequence>MPRATIDDVSFSDVPTVSVADVPEAGDGVVILDVREADEWNSGHAPGAQHIPIGEVPARIEDIDIDAEVYVVCRQGGRSLGVVAYLNNIGFDAFQVDGGMVAWQRNGLPLASDGDIPAKIF</sequence>
<dbReference type="Pfam" id="PF00581">
    <property type="entry name" value="Rhodanese"/>
    <property type="match status" value="1"/>
</dbReference>
<name>A0ABU3WUP4_9NOCA</name>
<feature type="domain" description="Rhodanese" evidence="1">
    <location>
        <begin position="25"/>
        <end position="112"/>
    </location>
</feature>
<dbReference type="SMART" id="SM00450">
    <property type="entry name" value="RHOD"/>
    <property type="match status" value="1"/>
</dbReference>
<dbReference type="PROSITE" id="PS50206">
    <property type="entry name" value="RHODANESE_3"/>
    <property type="match status" value="1"/>
</dbReference>
<reference evidence="2 3" key="1">
    <citation type="submission" date="2019-10" db="EMBL/GenBank/DDBJ databases">
        <title>Draft Genome Assembly of Rhodococcus zopfii DSM44189.</title>
        <authorList>
            <person name="Sutton J.M."/>
            <person name="Akob D.M."/>
            <person name="Bushman T.J."/>
        </authorList>
    </citation>
    <scope>NUCLEOTIDE SEQUENCE [LARGE SCALE GENOMIC DNA]</scope>
    <source>
        <strain evidence="2 3">DSM 44189</strain>
    </source>
</reference>
<keyword evidence="3" id="KW-1185">Reference proteome</keyword>
<evidence type="ECO:0000313" key="2">
    <source>
        <dbReference type="EMBL" id="MDV2477715.1"/>
    </source>
</evidence>
<organism evidence="2 3">
    <name type="scientific">Rhodococcus zopfii</name>
    <dbReference type="NCBI Taxonomy" id="43772"/>
    <lineage>
        <taxon>Bacteria</taxon>
        <taxon>Bacillati</taxon>
        <taxon>Actinomycetota</taxon>
        <taxon>Actinomycetes</taxon>
        <taxon>Mycobacteriales</taxon>
        <taxon>Nocardiaceae</taxon>
        <taxon>Rhodococcus</taxon>
    </lineage>
</organism>
<evidence type="ECO:0000313" key="3">
    <source>
        <dbReference type="Proteomes" id="UP001275440"/>
    </source>
</evidence>
<dbReference type="SUPFAM" id="SSF52821">
    <property type="entry name" value="Rhodanese/Cell cycle control phosphatase"/>
    <property type="match status" value="1"/>
</dbReference>
<dbReference type="PANTHER" id="PTHR43031:SF1">
    <property type="entry name" value="PYRIDINE NUCLEOTIDE-DISULPHIDE OXIDOREDUCTASE"/>
    <property type="match status" value="1"/>
</dbReference>
<protein>
    <submittedName>
        <fullName evidence="2">Rhodanese-like domain-containing protein</fullName>
    </submittedName>
</protein>
<evidence type="ECO:0000259" key="1">
    <source>
        <dbReference type="PROSITE" id="PS50206"/>
    </source>
</evidence>
<dbReference type="InterPro" id="IPR036873">
    <property type="entry name" value="Rhodanese-like_dom_sf"/>
</dbReference>
<dbReference type="Proteomes" id="UP001275440">
    <property type="component" value="Unassembled WGS sequence"/>
</dbReference>
<dbReference type="InterPro" id="IPR001763">
    <property type="entry name" value="Rhodanese-like_dom"/>
</dbReference>
<dbReference type="CDD" id="cd00158">
    <property type="entry name" value="RHOD"/>
    <property type="match status" value="1"/>
</dbReference>
<dbReference type="InterPro" id="IPR050229">
    <property type="entry name" value="GlpE_sulfurtransferase"/>
</dbReference>
<dbReference type="PANTHER" id="PTHR43031">
    <property type="entry name" value="FAD-DEPENDENT OXIDOREDUCTASE"/>
    <property type="match status" value="1"/>
</dbReference>